<dbReference type="RefSeq" id="WP_270113083.1">
    <property type="nucleotide sequence ID" value="NZ_JAPZVP010000033.1"/>
</dbReference>
<feature type="transmembrane region" description="Helical" evidence="2">
    <location>
        <begin position="31"/>
        <end position="51"/>
    </location>
</feature>
<keyword evidence="2" id="KW-1133">Transmembrane helix</keyword>
<feature type="region of interest" description="Disordered" evidence="1">
    <location>
        <begin position="1"/>
        <end position="22"/>
    </location>
</feature>
<proteinExistence type="predicted"/>
<feature type="transmembrane region" description="Helical" evidence="2">
    <location>
        <begin position="63"/>
        <end position="84"/>
    </location>
</feature>
<feature type="transmembrane region" description="Helical" evidence="2">
    <location>
        <begin position="139"/>
        <end position="163"/>
    </location>
</feature>
<sequence length="171" mass="17659">MSEAVMVDGEPEAAHGEESEAPRAGGRVQSVIAGAIPVLLGAVAAWLSFGLNIGSLTEPGPGLWPLIVAGLLVASGIGIIAVTARTRRDTEAFTRGTVAVLAAAGGLAVYASLYEIVGFEVPTVLLLFAWLRLLSRESWLMSAILAVAVTAVAYALFIIGLNVPLPHLIAF</sequence>
<keyword evidence="5" id="KW-1185">Reference proteome</keyword>
<protein>
    <submittedName>
        <fullName evidence="4">Tripartite tricarboxylate transporter TctB family protein</fullName>
    </submittedName>
</protein>
<dbReference type="Pfam" id="PF07331">
    <property type="entry name" value="TctB"/>
    <property type="match status" value="1"/>
</dbReference>
<dbReference type="EMBL" id="JAPZVP010000033">
    <property type="protein sequence ID" value="MDA1362999.1"/>
    <property type="molecule type" value="Genomic_DNA"/>
</dbReference>
<dbReference type="Proteomes" id="UP001146067">
    <property type="component" value="Unassembled WGS sequence"/>
</dbReference>
<feature type="domain" description="DUF1468" evidence="3">
    <location>
        <begin position="32"/>
        <end position="166"/>
    </location>
</feature>
<keyword evidence="2" id="KW-0812">Transmembrane</keyword>
<gene>
    <name evidence="4" type="ORF">O1R50_25525</name>
</gene>
<accession>A0A9X3SU28</accession>
<evidence type="ECO:0000313" key="5">
    <source>
        <dbReference type="Proteomes" id="UP001146067"/>
    </source>
</evidence>
<reference evidence="4" key="1">
    <citation type="submission" date="2022-12" db="EMBL/GenBank/DDBJ databases">
        <title>Gycomyces niveus sp.nov.,a novel actinomycete isolated from soil in Shouguan.</title>
        <authorList>
            <person name="Yang X."/>
        </authorList>
    </citation>
    <scope>NUCLEOTIDE SEQUENCE</scope>
    <source>
        <strain evidence="4">NEAU-A15</strain>
    </source>
</reference>
<dbReference type="InterPro" id="IPR009936">
    <property type="entry name" value="DUF1468"/>
</dbReference>
<name>A0A9X3SU28_9ACTN</name>
<comment type="caution">
    <text evidence="4">The sequence shown here is derived from an EMBL/GenBank/DDBJ whole genome shotgun (WGS) entry which is preliminary data.</text>
</comment>
<feature type="transmembrane region" description="Helical" evidence="2">
    <location>
        <begin position="96"/>
        <end position="119"/>
    </location>
</feature>
<feature type="compositionally biased region" description="Basic and acidic residues" evidence="1">
    <location>
        <begin position="12"/>
        <end position="21"/>
    </location>
</feature>
<keyword evidence="2" id="KW-0472">Membrane</keyword>
<evidence type="ECO:0000259" key="3">
    <source>
        <dbReference type="Pfam" id="PF07331"/>
    </source>
</evidence>
<evidence type="ECO:0000313" key="4">
    <source>
        <dbReference type="EMBL" id="MDA1362999.1"/>
    </source>
</evidence>
<organism evidence="4 5">
    <name type="scientific">Glycomyces luteolus</name>
    <dbReference type="NCBI Taxonomy" id="2670330"/>
    <lineage>
        <taxon>Bacteria</taxon>
        <taxon>Bacillati</taxon>
        <taxon>Actinomycetota</taxon>
        <taxon>Actinomycetes</taxon>
        <taxon>Glycomycetales</taxon>
        <taxon>Glycomycetaceae</taxon>
        <taxon>Glycomyces</taxon>
    </lineage>
</organism>
<evidence type="ECO:0000256" key="1">
    <source>
        <dbReference type="SAM" id="MobiDB-lite"/>
    </source>
</evidence>
<dbReference type="AlphaFoldDB" id="A0A9X3SU28"/>
<evidence type="ECO:0000256" key="2">
    <source>
        <dbReference type="SAM" id="Phobius"/>
    </source>
</evidence>